<dbReference type="KEGG" id="csu:CSUB_C0370"/>
<accession>E6N2U3</accession>
<name>E6N2U3_CALS0</name>
<dbReference type="EMBL" id="AP011650">
    <property type="protein sequence ID" value="BAJ46649.1"/>
    <property type="molecule type" value="Genomic_DNA"/>
</dbReference>
<dbReference type="EMBL" id="BA000048">
    <property type="protein sequence ID" value="BAJ50231.1"/>
    <property type="molecule type" value="Genomic_DNA"/>
</dbReference>
<reference evidence="1 3" key="2">
    <citation type="journal article" date="2011" name="Nucleic Acids Res.">
        <title>Insights into the evolution of Archaea and eukaryotic protein modifier systems revealed by the genome of a novel archaeal group.</title>
        <authorList>
            <person name="Nunoura T."/>
            <person name="Takaki Y."/>
            <person name="Kakuta J."/>
            <person name="Nishi S."/>
            <person name="Sugahara J."/>
            <person name="Kazama H."/>
            <person name="Chee G."/>
            <person name="Hattori M."/>
            <person name="Kanai A."/>
            <person name="Atomi H."/>
            <person name="Takai K."/>
            <person name="Takami H."/>
        </authorList>
    </citation>
    <scope>NUCLEOTIDE SEQUENCE [LARGE SCALE GENOMIC DNA]</scope>
</reference>
<dbReference type="Proteomes" id="UP000008120">
    <property type="component" value="Chromosome"/>
</dbReference>
<dbReference type="STRING" id="311458.CSUB_C0370"/>
<organism evidence="1 3">
    <name type="scientific">Caldiarchaeum subterraneum</name>
    <dbReference type="NCBI Taxonomy" id="311458"/>
    <lineage>
        <taxon>Archaea</taxon>
        <taxon>Nitrososphaerota</taxon>
        <taxon>Candidatus Caldarchaeales</taxon>
        <taxon>Candidatus Caldarchaeaceae</taxon>
        <taxon>Candidatus Caldarchaeum</taxon>
    </lineage>
</organism>
<reference evidence="1" key="3">
    <citation type="journal article" date="2012" name="PLoS ONE">
        <title>A Deeply Branching Thermophilic Bacterium with an Ancient Acetyl-CoA Pathway Dominates a Subsurface Ecosystem.</title>
        <authorList>
            <person name="Takami H."/>
            <person name="Noguchi H."/>
            <person name="Takaki Y."/>
            <person name="Uchiyama I."/>
            <person name="Toyoda A."/>
            <person name="Nishi S."/>
            <person name="Chee G.-J."/>
            <person name="Arai W."/>
            <person name="Nunoura T."/>
            <person name="Itoh T."/>
            <person name="Hattori M."/>
            <person name="Takai K."/>
        </authorList>
    </citation>
    <scope>NUCLEOTIDE SEQUENCE</scope>
</reference>
<dbReference type="BioCyc" id="CCAL311458:G131R-375-MONOMER"/>
<sequence length="106" mass="12049">MEEQRLGDVSWGQLYLAVLKLYHGLEPKYYVEVKVADRPLKVNKDALEVVKGVVKGKMLTRMKKEYVDCPLEGGPVAFLSCFVCVSHIRRVKGVVHCAGTERRTRE</sequence>
<proteinExistence type="predicted"/>
<evidence type="ECO:0000313" key="1">
    <source>
        <dbReference type="EMBL" id="BAJ46649.1"/>
    </source>
</evidence>
<reference evidence="1 3" key="1">
    <citation type="journal article" date="2005" name="Environ. Microbiol.">
        <title>Genetic and functional properties of uncultivated thermophilic crenarchaeotes from a subsurface gold mine as revealed by analysis of genome fragments.</title>
        <authorList>
            <person name="Nunoura T."/>
            <person name="Hirayama H."/>
            <person name="Takami H."/>
            <person name="Oida H."/>
            <person name="Nishi S."/>
            <person name="Shimamura S."/>
            <person name="Suzuki Y."/>
            <person name="Inagaki F."/>
            <person name="Takai K."/>
            <person name="Nealson K.H."/>
            <person name="Horikoshi K."/>
        </authorList>
    </citation>
    <scope>NUCLEOTIDE SEQUENCE [LARGE SCALE GENOMIC DNA]</scope>
</reference>
<protein>
    <submittedName>
        <fullName evidence="1">Hypothetical conserved protein</fullName>
    </submittedName>
</protein>
<dbReference type="AlphaFoldDB" id="E6N2U3"/>
<gene>
    <name evidence="2" type="ORF">CSUB_C0370</name>
    <name evidence="1" type="ORF">HGMM_F04H08C13</name>
</gene>
<evidence type="ECO:0000313" key="3">
    <source>
        <dbReference type="Proteomes" id="UP000008120"/>
    </source>
</evidence>
<evidence type="ECO:0000313" key="2">
    <source>
        <dbReference type="EMBL" id="BAJ50231.1"/>
    </source>
</evidence>